<name>X1HPN1_9ZZZZ</name>
<sequence length="51" mass="5615">VKGMNKCYSVEVEKGVFAGEQGVAITLRDASGNEMAVAVSEEDWEKIRNIR</sequence>
<protein>
    <submittedName>
        <fullName evidence="1">Uncharacterized protein</fullName>
    </submittedName>
</protein>
<dbReference type="EMBL" id="BARU01029883">
    <property type="protein sequence ID" value="GAH72101.1"/>
    <property type="molecule type" value="Genomic_DNA"/>
</dbReference>
<organism evidence="1">
    <name type="scientific">marine sediment metagenome</name>
    <dbReference type="NCBI Taxonomy" id="412755"/>
    <lineage>
        <taxon>unclassified sequences</taxon>
        <taxon>metagenomes</taxon>
        <taxon>ecological metagenomes</taxon>
    </lineage>
</organism>
<feature type="non-terminal residue" evidence="1">
    <location>
        <position position="1"/>
    </location>
</feature>
<comment type="caution">
    <text evidence="1">The sequence shown here is derived from an EMBL/GenBank/DDBJ whole genome shotgun (WGS) entry which is preliminary data.</text>
</comment>
<reference evidence="1" key="1">
    <citation type="journal article" date="2014" name="Front. Microbiol.">
        <title>High frequency of phylogenetically diverse reductive dehalogenase-homologous genes in deep subseafloor sedimentary metagenomes.</title>
        <authorList>
            <person name="Kawai M."/>
            <person name="Futagami T."/>
            <person name="Toyoda A."/>
            <person name="Takaki Y."/>
            <person name="Nishi S."/>
            <person name="Hori S."/>
            <person name="Arai W."/>
            <person name="Tsubouchi T."/>
            <person name="Morono Y."/>
            <person name="Uchiyama I."/>
            <person name="Ito T."/>
            <person name="Fujiyama A."/>
            <person name="Inagaki F."/>
            <person name="Takami H."/>
        </authorList>
    </citation>
    <scope>NUCLEOTIDE SEQUENCE</scope>
    <source>
        <strain evidence="1">Expedition CK06-06</strain>
    </source>
</reference>
<accession>X1HPN1</accession>
<evidence type="ECO:0000313" key="1">
    <source>
        <dbReference type="EMBL" id="GAH72101.1"/>
    </source>
</evidence>
<gene>
    <name evidence="1" type="ORF">S03H2_47487</name>
</gene>
<dbReference type="AlphaFoldDB" id="X1HPN1"/>
<proteinExistence type="predicted"/>